<feature type="chain" id="PRO_5042159568" evidence="2">
    <location>
        <begin position="23"/>
        <end position="179"/>
    </location>
</feature>
<feature type="signal peptide" evidence="2">
    <location>
        <begin position="1"/>
        <end position="22"/>
    </location>
</feature>
<accession>A0AAD9RR65</accession>
<reference evidence="3" key="2">
    <citation type="journal article" date="2023" name="Commun. Biol.">
        <title>Intrasexual cuticular hydrocarbon dimorphism in a wasp sheds light on hydrocarbon biosynthesis genes in Hymenoptera.</title>
        <authorList>
            <person name="Moris V.C."/>
            <person name="Podsiadlowski L."/>
            <person name="Martin S."/>
            <person name="Oeyen J.P."/>
            <person name="Donath A."/>
            <person name="Petersen M."/>
            <person name="Wilbrandt J."/>
            <person name="Misof B."/>
            <person name="Liedtke D."/>
            <person name="Thamm M."/>
            <person name="Scheiner R."/>
            <person name="Schmitt T."/>
            <person name="Niehuis O."/>
        </authorList>
    </citation>
    <scope>NUCLEOTIDE SEQUENCE</scope>
    <source>
        <strain evidence="3">GBR_01_08_01A</strain>
    </source>
</reference>
<comment type="caution">
    <text evidence="3">The sequence shown here is derived from an EMBL/GenBank/DDBJ whole genome shotgun (WGS) entry which is preliminary data.</text>
</comment>
<name>A0AAD9RR65_9HYME</name>
<feature type="region of interest" description="Disordered" evidence="1">
    <location>
        <begin position="124"/>
        <end position="179"/>
    </location>
</feature>
<keyword evidence="4" id="KW-1185">Reference proteome</keyword>
<dbReference type="EMBL" id="JAIFRP010000030">
    <property type="protein sequence ID" value="KAK2583821.1"/>
    <property type="molecule type" value="Genomic_DNA"/>
</dbReference>
<dbReference type="Proteomes" id="UP001258017">
    <property type="component" value="Unassembled WGS sequence"/>
</dbReference>
<organism evidence="3 4">
    <name type="scientific">Odynerus spinipes</name>
    <dbReference type="NCBI Taxonomy" id="1348599"/>
    <lineage>
        <taxon>Eukaryota</taxon>
        <taxon>Metazoa</taxon>
        <taxon>Ecdysozoa</taxon>
        <taxon>Arthropoda</taxon>
        <taxon>Hexapoda</taxon>
        <taxon>Insecta</taxon>
        <taxon>Pterygota</taxon>
        <taxon>Neoptera</taxon>
        <taxon>Endopterygota</taxon>
        <taxon>Hymenoptera</taxon>
        <taxon>Apocrita</taxon>
        <taxon>Aculeata</taxon>
        <taxon>Vespoidea</taxon>
        <taxon>Vespidae</taxon>
        <taxon>Eumeninae</taxon>
        <taxon>Odynerus</taxon>
    </lineage>
</organism>
<evidence type="ECO:0000313" key="4">
    <source>
        <dbReference type="Proteomes" id="UP001258017"/>
    </source>
</evidence>
<evidence type="ECO:0000256" key="2">
    <source>
        <dbReference type="SAM" id="SignalP"/>
    </source>
</evidence>
<feature type="compositionally biased region" description="Basic and acidic residues" evidence="1">
    <location>
        <begin position="144"/>
        <end position="162"/>
    </location>
</feature>
<feature type="compositionally biased region" description="Acidic residues" evidence="1">
    <location>
        <begin position="168"/>
        <end position="179"/>
    </location>
</feature>
<evidence type="ECO:0000313" key="3">
    <source>
        <dbReference type="EMBL" id="KAK2583821.1"/>
    </source>
</evidence>
<reference evidence="3" key="1">
    <citation type="submission" date="2021-08" db="EMBL/GenBank/DDBJ databases">
        <authorList>
            <person name="Misof B."/>
            <person name="Oliver O."/>
            <person name="Podsiadlowski L."/>
            <person name="Donath A."/>
            <person name="Peters R."/>
            <person name="Mayer C."/>
            <person name="Rust J."/>
            <person name="Gunkel S."/>
            <person name="Lesny P."/>
            <person name="Martin S."/>
            <person name="Oeyen J.P."/>
            <person name="Petersen M."/>
            <person name="Panagiotis P."/>
            <person name="Wilbrandt J."/>
            <person name="Tanja T."/>
        </authorList>
    </citation>
    <scope>NUCLEOTIDE SEQUENCE</scope>
    <source>
        <strain evidence="3">GBR_01_08_01A</strain>
        <tissue evidence="3">Thorax + abdomen</tissue>
    </source>
</reference>
<sequence>MQGRTSLLVFLVVTISIVEIQSAPHSKLYDTSYQYPQTIQVHPEYVQIAAYQNAHAPYYVYNLLQVHTDLATGAPTILPDKQTMTLTHLPPYGYYYGTPVYDFRFPINPVYPVFSPSYPGFAPGAGSPPISTQRPFDVDNSDDGIEKLDTKVDPETGMRKPEATGGSFDDDDTISVEAI</sequence>
<dbReference type="AlphaFoldDB" id="A0AAD9RR65"/>
<proteinExistence type="predicted"/>
<keyword evidence="2" id="KW-0732">Signal</keyword>
<protein>
    <submittedName>
        <fullName evidence="3">Uncharacterized protein</fullName>
    </submittedName>
</protein>
<gene>
    <name evidence="3" type="ORF">KPH14_009719</name>
</gene>
<evidence type="ECO:0000256" key="1">
    <source>
        <dbReference type="SAM" id="MobiDB-lite"/>
    </source>
</evidence>